<dbReference type="OrthoDB" id="5437179at2"/>
<dbReference type="Proteomes" id="UP000006250">
    <property type="component" value="Unassembled WGS sequence"/>
</dbReference>
<dbReference type="RefSeq" id="WP_005995468.1">
    <property type="nucleotide sequence ID" value="NZ_AECZ01000025.1"/>
</dbReference>
<sequence length="756" mass="83133">MLASPLVTGDGQLVNVGEVHFNEELAAPQALGVMRFSHTSDALRGLVRDLRDRAARDSLPLQRFMEISGRSGHSRIGLDVRLTGEPPEVSDSQRTVDARVALTALNAVLAESLADLRCLCDAGGVDFGRLFIPRGPALGRDEIEEALDRGWLLLPERHRIDADGVMEIPLLNMRYVLSSRLLGVGRNFAEMLVKGKHGLTIFQSLSPAGLPPTLAAKEFLVGAMHIALGPFVALIERQTSSPDVFHLASRLLDGVRTTGITTPRQVELYNGGEEAVPTEGLAVRLRLYPADVRLAGLVERVLPPGRARNVLAAGVDFADLTGVFDPAVARGLLDEITAGPDEGGSYGRIFMPGRMLAIPWEQEEGVWLQEFQWRLVYEYARGNIPEGVLVGEEIPKRLRPFLEGLRYVGGEQDLSKVFVAEALPPVDTLRVLKRNGIGVVAARGMGCAVGEHCRLPHFRMDQTLYEELVRLENEGMRFYLLLEYNGHAQVREFFRGLWVTRQGKERLPRVHTTMAMFGSSCDVLGPVLEAPITEFLRKLRDHPRLGEGFAVAHGSGPGVMQTVDNAAAALGIYRMGVGINAEEIGQKTNFEPEAVAQFTNLAMNTRQDILDRRSVFKVFNLGGYGTSYEVNMALTFMKIGQCLPAPYIFVDPVGLGPGGEPFWRQTLNQFRTLSSDLSGGGHDLGPLGPRWIVNCCHEVTSYEQGYDVIAAFLDDPAAYWRQREIPLEKVRQARDNLHRAGMPIPPCIDEALGEEA</sequence>
<dbReference type="eggNOG" id="COG1611">
    <property type="taxonomic scope" value="Bacteria"/>
</dbReference>
<keyword evidence="2" id="KW-1185">Reference proteome</keyword>
<name>E1JZU9_SOLFR</name>
<proteinExistence type="predicted"/>
<evidence type="ECO:0008006" key="3">
    <source>
        <dbReference type="Google" id="ProtNLM"/>
    </source>
</evidence>
<reference evidence="1 2" key="1">
    <citation type="submission" date="2010-08" db="EMBL/GenBank/DDBJ databases">
        <title>The draft genome of Desulfovibrio fructosovorans JJ.</title>
        <authorList>
            <consortium name="US DOE Joint Genome Institute (JGI-PGF)"/>
            <person name="Lucas S."/>
            <person name="Copeland A."/>
            <person name="Lapidus A."/>
            <person name="Cheng J.-F."/>
            <person name="Bruce D."/>
            <person name="Goodwin L."/>
            <person name="Pitluck S."/>
            <person name="Land M.L."/>
            <person name="Hauser L."/>
            <person name="Chang Y.-J."/>
            <person name="Jeffries C."/>
            <person name="Wall J.D."/>
            <person name="Stahl D.A."/>
            <person name="Arkin A.P."/>
            <person name="Dehal P."/>
            <person name="Stolyar S.M."/>
            <person name="Hazen T.C."/>
            <person name="Woyke T.J."/>
        </authorList>
    </citation>
    <scope>NUCLEOTIDE SEQUENCE [LARGE SCALE GENOMIC DNA]</scope>
    <source>
        <strain evidence="1 2">JJ</strain>
    </source>
</reference>
<dbReference type="EMBL" id="AECZ01000025">
    <property type="protein sequence ID" value="EFL50129.1"/>
    <property type="molecule type" value="Genomic_DNA"/>
</dbReference>
<dbReference type="Gene3D" id="3.40.50.450">
    <property type="match status" value="1"/>
</dbReference>
<evidence type="ECO:0000313" key="1">
    <source>
        <dbReference type="EMBL" id="EFL50129.1"/>
    </source>
</evidence>
<protein>
    <recommendedName>
        <fullName evidence="3">Rossmann fold nucleotide-binding protein</fullName>
    </recommendedName>
</protein>
<comment type="caution">
    <text evidence="1">The sequence shown here is derived from an EMBL/GenBank/DDBJ whole genome shotgun (WGS) entry which is preliminary data.</text>
</comment>
<evidence type="ECO:0000313" key="2">
    <source>
        <dbReference type="Proteomes" id="UP000006250"/>
    </source>
</evidence>
<gene>
    <name evidence="1" type="ORF">DesfrDRAFT_3149</name>
</gene>
<accession>E1JZU9</accession>
<dbReference type="SUPFAM" id="SSF102405">
    <property type="entry name" value="MCP/YpsA-like"/>
    <property type="match status" value="1"/>
</dbReference>
<organism evidence="1 2">
    <name type="scientific">Solidesulfovibrio fructosivorans JJ]</name>
    <dbReference type="NCBI Taxonomy" id="596151"/>
    <lineage>
        <taxon>Bacteria</taxon>
        <taxon>Pseudomonadati</taxon>
        <taxon>Thermodesulfobacteriota</taxon>
        <taxon>Desulfovibrionia</taxon>
        <taxon>Desulfovibrionales</taxon>
        <taxon>Desulfovibrionaceae</taxon>
        <taxon>Solidesulfovibrio</taxon>
    </lineage>
</organism>
<dbReference type="AlphaFoldDB" id="E1JZU9"/>
<dbReference type="STRING" id="596151.DesfrDRAFT_3149"/>